<dbReference type="Pfam" id="PF07973">
    <property type="entry name" value="tRNA_SAD"/>
    <property type="match status" value="1"/>
</dbReference>
<dbReference type="PANTHER" id="PTHR11777:SF9">
    <property type="entry name" value="ALANINE--TRNA LIGASE, CYTOPLASMIC"/>
    <property type="match status" value="1"/>
</dbReference>
<dbReference type="GO" id="GO:0005739">
    <property type="term" value="C:mitochondrion"/>
    <property type="evidence" value="ECO:0007669"/>
    <property type="project" value="UniProtKB-SubCell"/>
</dbReference>
<keyword evidence="8 9" id="KW-0030">Aminoacyl-tRNA synthetase</keyword>
<evidence type="ECO:0000256" key="7">
    <source>
        <dbReference type="ARBA" id="ARBA00022917"/>
    </source>
</evidence>
<evidence type="ECO:0000256" key="8">
    <source>
        <dbReference type="ARBA" id="ARBA00023146"/>
    </source>
</evidence>
<dbReference type="CDD" id="cd00673">
    <property type="entry name" value="AlaRS_core"/>
    <property type="match status" value="1"/>
</dbReference>
<keyword evidence="3 9" id="KW-0436">Ligase</keyword>
<keyword evidence="5 9" id="KW-0067">ATP-binding</keyword>
<comment type="domain">
    <text evidence="9">Consists of three domains; the N-terminal catalytic domain, the editing domain and the C-terminal C-Ala domain. The editing domain removes incorrectly charged amino acids, while the C-Ala domain, along with tRNA(Ala), serves as a bridge to cooperatively bring together the editing and aminoacylation centers thus stimulating deacylation of misacylated tRNAs.</text>
</comment>
<dbReference type="InterPro" id="IPR023033">
    <property type="entry name" value="Ala_tRNA_ligase_euk/bac"/>
</dbReference>
<dbReference type="Pfam" id="PF01411">
    <property type="entry name" value="tRNA-synt_2c"/>
    <property type="match status" value="1"/>
</dbReference>
<keyword evidence="6 9" id="KW-0694">RNA-binding</keyword>
<comment type="subcellular location">
    <subcellularLocation>
        <location evidence="9">Mitochondrion</location>
    </subcellularLocation>
    <subcellularLocation>
        <location evidence="9">Cytoplasm</location>
    </subcellularLocation>
</comment>
<dbReference type="InterPro" id="IPR018164">
    <property type="entry name" value="Ala-tRNA-synth_IIc_N"/>
</dbReference>
<dbReference type="GO" id="GO:0000049">
    <property type="term" value="F:tRNA binding"/>
    <property type="evidence" value="ECO:0007669"/>
    <property type="project" value="UniProtKB-KW"/>
</dbReference>
<dbReference type="InterPro" id="IPR012947">
    <property type="entry name" value="tRNA_SAD"/>
</dbReference>
<dbReference type="GO" id="GO:0008270">
    <property type="term" value="F:zinc ion binding"/>
    <property type="evidence" value="ECO:0007669"/>
    <property type="project" value="UniProtKB-UniRule"/>
</dbReference>
<feature type="binding site" evidence="9">
    <location>
        <position position="562"/>
    </location>
    <ligand>
        <name>Zn(2+)</name>
        <dbReference type="ChEBI" id="CHEBI:29105"/>
    </ligand>
</feature>
<evidence type="ECO:0000313" key="12">
    <source>
        <dbReference type="Proteomes" id="UP000481153"/>
    </source>
</evidence>
<dbReference type="FunFam" id="3.30.930.10:FF:000004">
    <property type="entry name" value="Alanine--tRNA ligase"/>
    <property type="match status" value="1"/>
</dbReference>
<dbReference type="SUPFAM" id="SSF101353">
    <property type="entry name" value="Putative anticodon-binding domain of alanyl-tRNA synthetase (AlaRS)"/>
    <property type="match status" value="1"/>
</dbReference>
<dbReference type="InterPro" id="IPR002318">
    <property type="entry name" value="Ala-tRNA-lgiase_IIc"/>
</dbReference>
<keyword evidence="7 9" id="KW-0648">Protein biosynthesis</keyword>
<dbReference type="PROSITE" id="PS50860">
    <property type="entry name" value="AA_TRNA_LIGASE_II_ALA"/>
    <property type="match status" value="1"/>
</dbReference>
<feature type="domain" description="Alanyl-transfer RNA synthetases family profile" evidence="10">
    <location>
        <begin position="2"/>
        <end position="703"/>
    </location>
</feature>
<comment type="catalytic activity">
    <reaction evidence="9">
        <text>tRNA(Ala) + L-alanine + ATP = L-alanyl-tRNA(Ala) + AMP + diphosphate</text>
        <dbReference type="Rhea" id="RHEA:12540"/>
        <dbReference type="Rhea" id="RHEA-COMP:9657"/>
        <dbReference type="Rhea" id="RHEA-COMP:9923"/>
        <dbReference type="ChEBI" id="CHEBI:30616"/>
        <dbReference type="ChEBI" id="CHEBI:33019"/>
        <dbReference type="ChEBI" id="CHEBI:57972"/>
        <dbReference type="ChEBI" id="CHEBI:78442"/>
        <dbReference type="ChEBI" id="CHEBI:78497"/>
        <dbReference type="ChEBI" id="CHEBI:456215"/>
        <dbReference type="EC" id="6.1.1.7"/>
    </reaction>
</comment>
<dbReference type="FunFam" id="3.30.980.10:FF:000004">
    <property type="entry name" value="Alanine--tRNA ligase, cytoplasmic"/>
    <property type="match status" value="1"/>
</dbReference>
<dbReference type="Gene3D" id="3.30.930.10">
    <property type="entry name" value="Bira Bifunctional Protein, Domain 2"/>
    <property type="match status" value="1"/>
</dbReference>
<sequence length="865" mass="94352">MYRAASIRKEFLRYFQQHGHQLVPSSSLVPASDPTLLFTNAGMVQFKQVFLGNETREYKRATSAQRCVRAGGKHNDLDQVGFTARHHTCFEMLGNFSFGDYFKEEAILHAWTLISKEFALPIDKLHVTVLENDDEAITLWKKIANLPDSKIQRLGHDDNFWAMGDTGPCGPCSEIFYDQGEAFADADDRYLELWNLVFMQYNRQADGALLPLPSPCVDTGMGLERMTSVMQGVVSNYHTDLFVPHLQDVAKALDSHLGSSRFQAVVDAEVASNQFGTDQDIRIVRVLADHLRTTYALLQDGVFPSNVGRGYVLRRILRRAMRFGQLAGVQSPFLSAIPNFLDDSQAVNQLQSIVMNEEKAFYAMLHQGEKAIDKLLHQTNHLTAKDAYFLYDTYGLTLDMTQAIVSDRGATVDANGFDELRAAAAAAQVNDSASLEAFDQQNVLIPTTFVGYDTTAVADATILHVEPHDKTSVAVTLSPCPFYAEGGGQVGDCGWLDLGDGRKLNVVDALRAGPETTKVYVKIPATTNSTELVELLKSTSNVSAHVDESLRQRTAVHHSATHVLQAALKETLGAHVTQCGSYVGPDRLRFDFSHFGGMTADEVAAVEARVNEVALGNLPVQVEEMEKAAAQASGAVATFGEKYGDIVRVVRVGSVSSEFCGGTHVASSTSLFPFVILSEASVAAGTRRIEAVAGIEGVKRLQEKNQLLDDLASKLNTVPAMASQKLSRMEAQLKASERYIQSITDRLVYGPISAWKAGHLKTNPQVPVQIHHVDLNAKADDKVLANMYMTALRRRAEHIAKTDPSAVHVVVMGENVMCMGNDHVHAGETLKTIMASGVGHGGGSKGCGQGKLRTDNDKLADAVLL</sequence>
<dbReference type="Gene3D" id="3.30.54.20">
    <property type="match status" value="1"/>
</dbReference>
<dbReference type="SUPFAM" id="SSF55681">
    <property type="entry name" value="Class II aaRS and biotin synthetases"/>
    <property type="match status" value="1"/>
</dbReference>
<evidence type="ECO:0000256" key="3">
    <source>
        <dbReference type="ARBA" id="ARBA00022598"/>
    </source>
</evidence>
<comment type="subunit">
    <text evidence="9">Monomer.</text>
</comment>
<dbReference type="PRINTS" id="PR00980">
    <property type="entry name" value="TRNASYNTHALA"/>
</dbReference>
<dbReference type="Proteomes" id="UP000481153">
    <property type="component" value="Unassembled WGS sequence"/>
</dbReference>
<dbReference type="Gene3D" id="2.40.30.130">
    <property type="match status" value="1"/>
</dbReference>
<name>A0A6G0XUB9_9STRA</name>
<dbReference type="SMART" id="SM00863">
    <property type="entry name" value="tRNA_SAD"/>
    <property type="match status" value="1"/>
</dbReference>
<dbReference type="AlphaFoldDB" id="A0A6G0XUB9"/>
<keyword evidence="9" id="KW-0862">Zinc</keyword>
<reference evidence="11 12" key="1">
    <citation type="submission" date="2019-07" db="EMBL/GenBank/DDBJ databases">
        <title>Genomics analysis of Aphanomyces spp. identifies a new class of oomycete effector associated with host adaptation.</title>
        <authorList>
            <person name="Gaulin E."/>
        </authorList>
    </citation>
    <scope>NUCLEOTIDE SEQUENCE [LARGE SCALE GENOMIC DNA]</scope>
    <source>
        <strain evidence="11 12">ATCC 201684</strain>
    </source>
</reference>
<dbReference type="InterPro" id="IPR018162">
    <property type="entry name" value="Ala-tRNA-ligase_IIc_anticod-bd"/>
</dbReference>
<dbReference type="InterPro" id="IPR050058">
    <property type="entry name" value="Ala-tRNA_ligase"/>
</dbReference>
<dbReference type="InterPro" id="IPR009000">
    <property type="entry name" value="Transl_B-barrel_sf"/>
</dbReference>
<accession>A0A6G0XUB9</accession>
<dbReference type="EC" id="6.1.1.7" evidence="9"/>
<dbReference type="Gene3D" id="3.30.980.10">
    <property type="entry name" value="Threonyl-trna Synthetase, Chain A, domain 2"/>
    <property type="match status" value="1"/>
</dbReference>
<protein>
    <recommendedName>
        <fullName evidence="9">Alanine--tRNA ligase</fullName>
        <ecNumber evidence="9">6.1.1.7</ecNumber>
    </recommendedName>
    <alternativeName>
        <fullName evidence="9">Alanyl-tRNA synthetase</fullName>
        <shortName evidence="9">AlaRS</shortName>
    </alternativeName>
</protein>
<dbReference type="SUPFAM" id="SSF50447">
    <property type="entry name" value="Translation proteins"/>
    <property type="match status" value="1"/>
</dbReference>
<evidence type="ECO:0000259" key="10">
    <source>
        <dbReference type="PROSITE" id="PS50860"/>
    </source>
</evidence>
<organism evidence="11 12">
    <name type="scientific">Aphanomyces euteiches</name>
    <dbReference type="NCBI Taxonomy" id="100861"/>
    <lineage>
        <taxon>Eukaryota</taxon>
        <taxon>Sar</taxon>
        <taxon>Stramenopiles</taxon>
        <taxon>Oomycota</taxon>
        <taxon>Saprolegniomycetes</taxon>
        <taxon>Saprolegniales</taxon>
        <taxon>Verrucalvaceae</taxon>
        <taxon>Aphanomyces</taxon>
    </lineage>
</organism>
<dbReference type="HAMAP" id="MF_00036_B">
    <property type="entry name" value="Ala_tRNA_synth_B"/>
    <property type="match status" value="1"/>
</dbReference>
<comment type="caution">
    <text evidence="11">The sequence shown here is derived from an EMBL/GenBank/DDBJ whole genome shotgun (WGS) entry which is preliminary data.</text>
</comment>
<dbReference type="InterPro" id="IPR018163">
    <property type="entry name" value="Thr/Ala-tRNA-synth_IIc_edit"/>
</dbReference>
<keyword evidence="12" id="KW-1185">Reference proteome</keyword>
<proteinExistence type="inferred from homology"/>
<keyword evidence="9" id="KW-0479">Metal-binding</keyword>
<dbReference type="EMBL" id="VJMJ01000010">
    <property type="protein sequence ID" value="KAF0744112.1"/>
    <property type="molecule type" value="Genomic_DNA"/>
</dbReference>
<feature type="binding site" evidence="9">
    <location>
        <position position="660"/>
    </location>
    <ligand>
        <name>Zn(2+)</name>
        <dbReference type="ChEBI" id="CHEBI:29105"/>
    </ligand>
</feature>
<evidence type="ECO:0000313" key="11">
    <source>
        <dbReference type="EMBL" id="KAF0744112.1"/>
    </source>
</evidence>
<feature type="binding site" evidence="9">
    <location>
        <position position="558"/>
    </location>
    <ligand>
        <name>Zn(2+)</name>
        <dbReference type="ChEBI" id="CHEBI:29105"/>
    </ligand>
</feature>
<dbReference type="SUPFAM" id="SSF55186">
    <property type="entry name" value="ThrRS/AlaRS common domain"/>
    <property type="match status" value="1"/>
</dbReference>
<dbReference type="PANTHER" id="PTHR11777">
    <property type="entry name" value="ALANYL-TRNA SYNTHETASE"/>
    <property type="match status" value="1"/>
</dbReference>
<keyword evidence="9" id="KW-0496">Mitochondrion</keyword>
<evidence type="ECO:0000256" key="1">
    <source>
        <dbReference type="ARBA" id="ARBA00008429"/>
    </source>
</evidence>
<dbReference type="GO" id="GO:0004813">
    <property type="term" value="F:alanine-tRNA ligase activity"/>
    <property type="evidence" value="ECO:0007669"/>
    <property type="project" value="UniProtKB-UniRule"/>
</dbReference>
<gene>
    <name evidence="11" type="ORF">Ae201684_001257</name>
</gene>
<dbReference type="GO" id="GO:0070143">
    <property type="term" value="P:mitochondrial alanyl-tRNA aminoacylation"/>
    <property type="evidence" value="ECO:0007669"/>
    <property type="project" value="UniProtKB-UniRule"/>
</dbReference>
<evidence type="ECO:0000256" key="5">
    <source>
        <dbReference type="ARBA" id="ARBA00022840"/>
    </source>
</evidence>
<dbReference type="VEuPathDB" id="FungiDB:AeMF1_015038"/>
<dbReference type="GO" id="GO:0002161">
    <property type="term" value="F:aminoacyl-tRNA deacylase activity"/>
    <property type="evidence" value="ECO:0007669"/>
    <property type="project" value="TreeGrafter"/>
</dbReference>
<evidence type="ECO:0000256" key="6">
    <source>
        <dbReference type="ARBA" id="ARBA00022884"/>
    </source>
</evidence>
<comment type="function">
    <text evidence="9">Catalyzes the attachment of alanine to tRNA(Ala) in a two-step reaction: alanine is first activated by ATP to form Ala-AMP and then transferred to the acceptor end of tRNA(Ala). Also edits incorrectly charged tRNA(Ala) via its editing domain.</text>
</comment>
<evidence type="ECO:0000256" key="2">
    <source>
        <dbReference type="ARBA" id="ARBA00022555"/>
    </source>
</evidence>
<dbReference type="GO" id="GO:0005524">
    <property type="term" value="F:ATP binding"/>
    <property type="evidence" value="ECO:0007669"/>
    <property type="project" value="UniProtKB-UniRule"/>
</dbReference>
<dbReference type="InterPro" id="IPR018165">
    <property type="entry name" value="Ala-tRNA-synth_IIc_core"/>
</dbReference>
<evidence type="ECO:0000256" key="9">
    <source>
        <dbReference type="HAMAP-Rule" id="MF_03133"/>
    </source>
</evidence>
<keyword evidence="9" id="KW-0963">Cytoplasm</keyword>
<dbReference type="NCBIfam" id="TIGR00344">
    <property type="entry name" value="alaS"/>
    <property type="match status" value="1"/>
</dbReference>
<keyword evidence="2 9" id="KW-0820">tRNA-binding</keyword>
<comment type="similarity">
    <text evidence="1">Belongs to the class-II aminoacyl-tRNA synthetase family. Alax-L subfamily.</text>
</comment>
<evidence type="ECO:0000256" key="4">
    <source>
        <dbReference type="ARBA" id="ARBA00022741"/>
    </source>
</evidence>
<feature type="binding site" evidence="9">
    <location>
        <position position="664"/>
    </location>
    <ligand>
        <name>Zn(2+)</name>
        <dbReference type="ChEBI" id="CHEBI:29105"/>
    </ligand>
</feature>
<comment type="cofactor">
    <cofactor evidence="9">
        <name>Zn(2+)</name>
        <dbReference type="ChEBI" id="CHEBI:29105"/>
    </cofactor>
    <text evidence="9">Binds 1 zinc ion per subunit.</text>
</comment>
<dbReference type="InterPro" id="IPR045864">
    <property type="entry name" value="aa-tRNA-synth_II/BPL/LPL"/>
</dbReference>
<keyword evidence="4 9" id="KW-0547">Nucleotide-binding</keyword>